<dbReference type="Proteomes" id="UP000041254">
    <property type="component" value="Unassembled WGS sequence"/>
</dbReference>
<comment type="function">
    <text evidence="4">Binds to the catalytic subunit of the cyclin dependent kinases and is essential for their biological function.</text>
</comment>
<evidence type="ECO:0000313" key="5">
    <source>
        <dbReference type="EMBL" id="CEM09033.1"/>
    </source>
</evidence>
<dbReference type="Gene3D" id="3.30.170.10">
    <property type="entry name" value="Cyclin-dependent kinase, regulatory subunit"/>
    <property type="match status" value="1"/>
</dbReference>
<reference evidence="5 6" key="1">
    <citation type="submission" date="2014-11" db="EMBL/GenBank/DDBJ databases">
        <authorList>
            <person name="Zhu J."/>
            <person name="Qi W."/>
            <person name="Song R."/>
        </authorList>
    </citation>
    <scope>NUCLEOTIDE SEQUENCE [LARGE SCALE GENOMIC DNA]</scope>
</reference>
<dbReference type="SMART" id="SM01084">
    <property type="entry name" value="CKS"/>
    <property type="match status" value="1"/>
</dbReference>
<sequence length="89" mass="10924">MATHLAKPSYSERYRDDTHEFRHVILDKETKKIYDECIREKRKNGEDELLTEKEWREVLHLTQSSGWRHYGIYKPEPHILLFKRPRTDK</sequence>
<dbReference type="PANTHER" id="PTHR23415">
    <property type="entry name" value="CYCLIN-DEPENDENT KINASES REGULATORY SUBUNIT/60S RIBOSOME SUBUNIT BIOGENESIS PROTEIN NIP7"/>
    <property type="match status" value="1"/>
</dbReference>
<keyword evidence="6" id="KW-1185">Reference proteome</keyword>
<comment type="similarity">
    <text evidence="1 4">Belongs to the CKS family.</text>
</comment>
<dbReference type="EMBL" id="CDMY01000391">
    <property type="protein sequence ID" value="CEM09033.1"/>
    <property type="molecule type" value="Genomic_DNA"/>
</dbReference>
<evidence type="ECO:0000256" key="1">
    <source>
        <dbReference type="ARBA" id="ARBA00007782"/>
    </source>
</evidence>
<gene>
    <name evidence="5" type="ORF">Vbra_4235</name>
</gene>
<evidence type="ECO:0000313" key="6">
    <source>
        <dbReference type="Proteomes" id="UP000041254"/>
    </source>
</evidence>
<dbReference type="InterPro" id="IPR036858">
    <property type="entry name" value="Cyclin-dep_kinase_reg-sub_sf"/>
</dbReference>
<dbReference type="Pfam" id="PF01111">
    <property type="entry name" value="CKS"/>
    <property type="match status" value="1"/>
</dbReference>
<keyword evidence="2 4" id="KW-0132">Cell division</keyword>
<dbReference type="AlphaFoldDB" id="A0A0G4F9T7"/>
<dbReference type="PRINTS" id="PR00296">
    <property type="entry name" value="CYCLINKINASE"/>
</dbReference>
<evidence type="ECO:0000256" key="2">
    <source>
        <dbReference type="ARBA" id="ARBA00022618"/>
    </source>
</evidence>
<dbReference type="OrthoDB" id="440676at2759"/>
<dbReference type="GO" id="GO:0016538">
    <property type="term" value="F:cyclin-dependent protein serine/threonine kinase regulator activity"/>
    <property type="evidence" value="ECO:0007669"/>
    <property type="project" value="InterPro"/>
</dbReference>
<proteinExistence type="inferred from homology"/>
<dbReference type="InParanoid" id="A0A0G4F9T7"/>
<dbReference type="InterPro" id="IPR000789">
    <property type="entry name" value="Cyclin-dep_kinase_reg-sub"/>
</dbReference>
<dbReference type="STRING" id="1169540.A0A0G4F9T7"/>
<evidence type="ECO:0000256" key="3">
    <source>
        <dbReference type="ARBA" id="ARBA00023306"/>
    </source>
</evidence>
<keyword evidence="3 4" id="KW-0131">Cell cycle</keyword>
<dbReference type="VEuPathDB" id="CryptoDB:Vbra_4235"/>
<name>A0A0G4F9T7_VITBC</name>
<dbReference type="SUPFAM" id="SSF55637">
    <property type="entry name" value="Cell cycle regulatory proteins"/>
    <property type="match status" value="1"/>
</dbReference>
<dbReference type="GO" id="GO:0051301">
    <property type="term" value="P:cell division"/>
    <property type="evidence" value="ECO:0007669"/>
    <property type="project" value="UniProtKB-UniRule"/>
</dbReference>
<evidence type="ECO:0000256" key="4">
    <source>
        <dbReference type="RuleBase" id="RU311113"/>
    </source>
</evidence>
<accession>A0A0G4F9T7</accession>
<organism evidence="5 6">
    <name type="scientific">Vitrella brassicaformis (strain CCMP3155)</name>
    <dbReference type="NCBI Taxonomy" id="1169540"/>
    <lineage>
        <taxon>Eukaryota</taxon>
        <taxon>Sar</taxon>
        <taxon>Alveolata</taxon>
        <taxon>Colpodellida</taxon>
        <taxon>Vitrellaceae</taxon>
        <taxon>Vitrella</taxon>
    </lineage>
</organism>
<protein>
    <recommendedName>
        <fullName evidence="4">Cyclin-dependent kinases regulatory subunit</fullName>
    </recommendedName>
</protein>
<dbReference type="OMA" id="MSENEWR"/>